<dbReference type="InterPro" id="IPR000609">
    <property type="entry name" value="7TM_GPCR_serpentine_rcpt_Srg"/>
</dbReference>
<name>A0AAN5C8V6_9BILA</name>
<evidence type="ECO:0000256" key="1">
    <source>
        <dbReference type="ARBA" id="ARBA00004141"/>
    </source>
</evidence>
<dbReference type="PANTHER" id="PTHR31552:SF8">
    <property type="entry name" value="SERPENTINE RECEPTOR CLASS GAMMA"/>
    <property type="match status" value="1"/>
</dbReference>
<evidence type="ECO:0000256" key="5">
    <source>
        <dbReference type="ARBA" id="ARBA00023136"/>
    </source>
</evidence>
<feature type="transmembrane region" description="Helical" evidence="6">
    <location>
        <begin position="77"/>
        <end position="95"/>
    </location>
</feature>
<feature type="non-terminal residue" evidence="7">
    <location>
        <position position="1"/>
    </location>
</feature>
<evidence type="ECO:0000313" key="7">
    <source>
        <dbReference type="EMBL" id="GMR35000.1"/>
    </source>
</evidence>
<sequence>YNLQLQCILAVYKTAGIGITNDPRIIYELMYYTSDLFSLGPAIYLLLLPGPVRQFLARIVMDAFQKISSRNVVQTAYGIPGILSYFLAFFAMYGVRRLLSGSFIVIYTIMSLSNLITWFNAWMFLKLRHESLFMFYYEWLSKIPLLVNAHSFLISHLYFVQNIDLLLLTFDRFAVIISMMKN</sequence>
<dbReference type="EMBL" id="BTRK01000002">
    <property type="protein sequence ID" value="GMR35000.1"/>
    <property type="molecule type" value="Genomic_DNA"/>
</dbReference>
<dbReference type="GO" id="GO:0016020">
    <property type="term" value="C:membrane"/>
    <property type="evidence" value="ECO:0007669"/>
    <property type="project" value="UniProtKB-SubCell"/>
</dbReference>
<keyword evidence="5 6" id="KW-0472">Membrane</keyword>
<feature type="non-terminal residue" evidence="7">
    <location>
        <position position="182"/>
    </location>
</feature>
<proteinExistence type="inferred from homology"/>
<evidence type="ECO:0000313" key="8">
    <source>
        <dbReference type="Proteomes" id="UP001328107"/>
    </source>
</evidence>
<comment type="similarity">
    <text evidence="2 6">Belongs to the nematode receptor-like protein srg family.</text>
</comment>
<comment type="subcellular location">
    <subcellularLocation>
        <location evidence="1">Membrane</location>
        <topology evidence="1">Multi-pass membrane protein</topology>
    </subcellularLocation>
</comment>
<comment type="caution">
    <text evidence="6">Lacks conserved residue(s) required for the propagation of feature annotation.</text>
</comment>
<dbReference type="PANTHER" id="PTHR31552">
    <property type="entry name" value="SERPENTINE RECEPTOR CLASS GAMMA"/>
    <property type="match status" value="1"/>
</dbReference>
<feature type="transmembrane region" description="Helical" evidence="6">
    <location>
        <begin position="101"/>
        <end position="125"/>
    </location>
</feature>
<evidence type="ECO:0000256" key="4">
    <source>
        <dbReference type="ARBA" id="ARBA00022989"/>
    </source>
</evidence>
<dbReference type="GO" id="GO:0007606">
    <property type="term" value="P:sensory perception of chemical stimulus"/>
    <property type="evidence" value="ECO:0007669"/>
    <property type="project" value="UniProtKB-UniRule"/>
</dbReference>
<reference evidence="8" key="1">
    <citation type="submission" date="2022-10" db="EMBL/GenBank/DDBJ databases">
        <title>Genome assembly of Pristionchus species.</title>
        <authorList>
            <person name="Yoshida K."/>
            <person name="Sommer R.J."/>
        </authorList>
    </citation>
    <scope>NUCLEOTIDE SEQUENCE [LARGE SCALE GENOMIC DNA]</scope>
    <source>
        <strain evidence="8">RS5460</strain>
    </source>
</reference>
<keyword evidence="4 6" id="KW-1133">Transmembrane helix</keyword>
<keyword evidence="8" id="KW-1185">Reference proteome</keyword>
<dbReference type="Pfam" id="PF02118">
    <property type="entry name" value="Srg"/>
    <property type="match status" value="1"/>
</dbReference>
<protein>
    <recommendedName>
        <fullName evidence="6">Serpentine receptor class gamma</fullName>
    </recommendedName>
</protein>
<comment type="caution">
    <text evidence="7">The sequence shown here is derived from an EMBL/GenBank/DDBJ whole genome shotgun (WGS) entry which is preliminary data.</text>
</comment>
<dbReference type="GO" id="GO:0004888">
    <property type="term" value="F:transmembrane signaling receptor activity"/>
    <property type="evidence" value="ECO:0007669"/>
    <property type="project" value="InterPro"/>
</dbReference>
<evidence type="ECO:0000256" key="2">
    <source>
        <dbReference type="ARBA" id="ARBA00005692"/>
    </source>
</evidence>
<dbReference type="AlphaFoldDB" id="A0AAN5C8V6"/>
<evidence type="ECO:0000256" key="6">
    <source>
        <dbReference type="RuleBase" id="RU280813"/>
    </source>
</evidence>
<keyword evidence="3 6" id="KW-0812">Transmembrane</keyword>
<dbReference type="Proteomes" id="UP001328107">
    <property type="component" value="Unassembled WGS sequence"/>
</dbReference>
<accession>A0AAN5C8V6</accession>
<feature type="transmembrane region" description="Helical" evidence="6">
    <location>
        <begin position="36"/>
        <end position="56"/>
    </location>
</feature>
<gene>
    <name evidence="7" type="ORF">PMAYCL1PPCAC_05195</name>
</gene>
<organism evidence="7 8">
    <name type="scientific">Pristionchus mayeri</name>
    <dbReference type="NCBI Taxonomy" id="1317129"/>
    <lineage>
        <taxon>Eukaryota</taxon>
        <taxon>Metazoa</taxon>
        <taxon>Ecdysozoa</taxon>
        <taxon>Nematoda</taxon>
        <taxon>Chromadorea</taxon>
        <taxon>Rhabditida</taxon>
        <taxon>Rhabditina</taxon>
        <taxon>Diplogasteromorpha</taxon>
        <taxon>Diplogasteroidea</taxon>
        <taxon>Neodiplogasteridae</taxon>
        <taxon>Pristionchus</taxon>
    </lineage>
</organism>
<evidence type="ECO:0000256" key="3">
    <source>
        <dbReference type="ARBA" id="ARBA00022692"/>
    </source>
</evidence>